<dbReference type="KEGG" id="dov:DSCO28_53440"/>
<dbReference type="PANTHER" id="PTHR35271">
    <property type="entry name" value="ABC TRANSPORTER, SUBSTRATE-BINDING LIPOPROTEIN-RELATED"/>
    <property type="match status" value="1"/>
</dbReference>
<feature type="chain" id="PRO_5024326834" description="ABC transporter substrate-binding protein" evidence="1">
    <location>
        <begin position="25"/>
        <end position="382"/>
    </location>
</feature>
<dbReference type="Pfam" id="PF04392">
    <property type="entry name" value="ABC_sub_bind"/>
    <property type="match status" value="1"/>
</dbReference>
<sequence>MQWHVWPAILLILIGCLGALPAAAAESNPFSTKPTTHHGLKWRIGYLEGGPYSNYPLNLKALVAALADLGWVETVDSIPLGSEADTSLLWRWISRNIKSDYLTFVADAYWSSNWDGKKRRIQNRRAVIKRLTTKKDIDLMLAMGTWAGQDLATNRHHVPTIVISSSNPVGAKIIKSEQDSGFDHVNARVDPTRYERQLRIFHDIVGFTRLGIVSESDTVEGKTYAAINDVQRVAGEKHFDILSCHAPFSKVTQEEAFQAVLRCHRQLAPKVDAFYITVHRGVDLQRMPELLAPFYEYKVPTFSQSGSQEVQAGVLLSIARAGFKYIAEFHAQTIAKIFNGAKPHDLDQLFQDPPRIAINTRTARIIGYDPPMEILNMADEIY</sequence>
<accession>A0A5K7ZX22</accession>
<dbReference type="Gene3D" id="3.40.50.2300">
    <property type="match status" value="2"/>
</dbReference>
<evidence type="ECO:0000313" key="3">
    <source>
        <dbReference type="Proteomes" id="UP000425960"/>
    </source>
</evidence>
<evidence type="ECO:0000256" key="1">
    <source>
        <dbReference type="SAM" id="SignalP"/>
    </source>
</evidence>
<evidence type="ECO:0008006" key="4">
    <source>
        <dbReference type="Google" id="ProtNLM"/>
    </source>
</evidence>
<dbReference type="InterPro" id="IPR007487">
    <property type="entry name" value="ABC_transpt-TYRBP-like"/>
</dbReference>
<reference evidence="2 3" key="1">
    <citation type="submission" date="2019-11" db="EMBL/GenBank/DDBJ databases">
        <title>Comparative genomics of hydrocarbon-degrading Desulfosarcina strains.</title>
        <authorList>
            <person name="Watanabe M."/>
            <person name="Kojima H."/>
            <person name="Fukui M."/>
        </authorList>
    </citation>
    <scope>NUCLEOTIDE SEQUENCE [LARGE SCALE GENOMIC DNA]</scope>
    <source>
        <strain evidence="2 3">28bB2T</strain>
    </source>
</reference>
<proteinExistence type="predicted"/>
<feature type="signal peptide" evidence="1">
    <location>
        <begin position="1"/>
        <end position="24"/>
    </location>
</feature>
<dbReference type="Proteomes" id="UP000425960">
    <property type="component" value="Chromosome"/>
</dbReference>
<name>A0A5K7ZX22_9BACT</name>
<evidence type="ECO:0000313" key="2">
    <source>
        <dbReference type="EMBL" id="BBO84778.1"/>
    </source>
</evidence>
<organism evidence="2 3">
    <name type="scientific">Desulfosarcina ovata subsp. sediminis</name>
    <dbReference type="NCBI Taxonomy" id="885957"/>
    <lineage>
        <taxon>Bacteria</taxon>
        <taxon>Pseudomonadati</taxon>
        <taxon>Thermodesulfobacteriota</taxon>
        <taxon>Desulfobacteria</taxon>
        <taxon>Desulfobacterales</taxon>
        <taxon>Desulfosarcinaceae</taxon>
        <taxon>Desulfosarcina</taxon>
    </lineage>
</organism>
<keyword evidence="1" id="KW-0732">Signal</keyword>
<protein>
    <recommendedName>
        <fullName evidence="4">ABC transporter substrate-binding protein</fullName>
    </recommendedName>
</protein>
<dbReference type="PANTHER" id="PTHR35271:SF1">
    <property type="entry name" value="ABC TRANSPORTER, SUBSTRATE-BINDING LIPOPROTEIN"/>
    <property type="match status" value="1"/>
</dbReference>
<gene>
    <name evidence="2" type="ORF">DSCO28_53440</name>
</gene>
<dbReference type="EMBL" id="AP021876">
    <property type="protein sequence ID" value="BBO84778.1"/>
    <property type="molecule type" value="Genomic_DNA"/>
</dbReference>
<dbReference type="AlphaFoldDB" id="A0A5K7ZX22"/>